<keyword evidence="3" id="KW-1185">Reference proteome</keyword>
<protein>
    <submittedName>
        <fullName evidence="2">Uncharacterized protein</fullName>
    </submittedName>
</protein>
<reference evidence="3" key="1">
    <citation type="submission" date="2016-10" db="EMBL/GenBank/DDBJ databases">
        <authorList>
            <person name="Varghese N."/>
        </authorList>
    </citation>
    <scope>NUCLEOTIDE SEQUENCE [LARGE SCALE GENOMIC DNA]</scope>
    <source>
        <strain evidence="3">DSM 17980</strain>
    </source>
</reference>
<dbReference type="Proteomes" id="UP000183508">
    <property type="component" value="Unassembled WGS sequence"/>
</dbReference>
<dbReference type="AlphaFoldDB" id="A0A1I7ICX2"/>
<organism evidence="2 3">
    <name type="scientific">Alicyclobacillus macrosporangiidus</name>
    <dbReference type="NCBI Taxonomy" id="392015"/>
    <lineage>
        <taxon>Bacteria</taxon>
        <taxon>Bacillati</taxon>
        <taxon>Bacillota</taxon>
        <taxon>Bacilli</taxon>
        <taxon>Bacillales</taxon>
        <taxon>Alicyclobacillaceae</taxon>
        <taxon>Alicyclobacillus</taxon>
    </lineage>
</organism>
<accession>A0A1I7ICX2</accession>
<dbReference type="STRING" id="392015.SAMN05421543_106143"/>
<dbReference type="RefSeq" id="WP_074951049.1">
    <property type="nucleotide sequence ID" value="NZ_FPBV01000006.1"/>
</dbReference>
<dbReference type="EMBL" id="FPBV01000006">
    <property type="protein sequence ID" value="SFU70787.1"/>
    <property type="molecule type" value="Genomic_DNA"/>
</dbReference>
<feature type="coiled-coil region" evidence="1">
    <location>
        <begin position="28"/>
        <end position="55"/>
    </location>
</feature>
<sequence length="96" mass="11025">MMDDKAKARLESIRKRMAWDDALPMKDARFILQQLDAAEAENRRLREMLESLLNPCELCCGEGTVVTFPICEEVECPNCRGRIRQVLQPTKGVNEE</sequence>
<keyword evidence="1" id="KW-0175">Coiled coil</keyword>
<evidence type="ECO:0000313" key="3">
    <source>
        <dbReference type="Proteomes" id="UP000183508"/>
    </source>
</evidence>
<gene>
    <name evidence="2" type="ORF">SAMN05421543_106143</name>
</gene>
<name>A0A1I7ICX2_9BACL</name>
<proteinExistence type="predicted"/>
<evidence type="ECO:0000313" key="2">
    <source>
        <dbReference type="EMBL" id="SFU70787.1"/>
    </source>
</evidence>
<evidence type="ECO:0000256" key="1">
    <source>
        <dbReference type="SAM" id="Coils"/>
    </source>
</evidence>